<dbReference type="Pfam" id="PF18857">
    <property type="entry name" value="LPD38"/>
    <property type="match status" value="1"/>
</dbReference>
<dbReference type="InterPro" id="IPR040561">
    <property type="entry name" value="LPD38"/>
</dbReference>
<proteinExistence type="predicted"/>
<reference evidence="3" key="1">
    <citation type="submission" date="2022-01" db="EMBL/GenBank/DDBJ databases">
        <title>Paenibacillus spongiae sp. nov., isolated from marine sponge.</title>
        <authorList>
            <person name="Li Z."/>
            <person name="Zhang M."/>
        </authorList>
    </citation>
    <scope>NUCLEOTIDE SEQUENCE</scope>
    <source>
        <strain evidence="3">PHS-Z3</strain>
    </source>
</reference>
<dbReference type="EMBL" id="CP091430">
    <property type="protein sequence ID" value="UVI31222.1"/>
    <property type="molecule type" value="Genomic_DNA"/>
</dbReference>
<gene>
    <name evidence="3" type="ORF">L1F29_05095</name>
</gene>
<name>A0ABY5SB97_9BACL</name>
<feature type="domain" description="Large polyvalent protein associated" evidence="2">
    <location>
        <begin position="971"/>
        <end position="1154"/>
    </location>
</feature>
<keyword evidence="4" id="KW-1185">Reference proteome</keyword>
<accession>A0ABY5SB97</accession>
<feature type="compositionally biased region" description="Low complexity" evidence="1">
    <location>
        <begin position="41"/>
        <end position="54"/>
    </location>
</feature>
<organism evidence="3 4">
    <name type="scientific">Paenibacillus spongiae</name>
    <dbReference type="NCBI Taxonomy" id="2909671"/>
    <lineage>
        <taxon>Bacteria</taxon>
        <taxon>Bacillati</taxon>
        <taxon>Bacillota</taxon>
        <taxon>Bacilli</taxon>
        <taxon>Bacillales</taxon>
        <taxon>Paenibacillaceae</taxon>
        <taxon>Paenibacillus</taxon>
    </lineage>
</organism>
<evidence type="ECO:0000259" key="2">
    <source>
        <dbReference type="Pfam" id="PF18857"/>
    </source>
</evidence>
<protein>
    <recommendedName>
        <fullName evidence="2">Large polyvalent protein associated domain-containing protein</fullName>
    </recommendedName>
</protein>
<dbReference type="Proteomes" id="UP001057877">
    <property type="component" value="Chromosome"/>
</dbReference>
<evidence type="ECO:0000256" key="1">
    <source>
        <dbReference type="SAM" id="MobiDB-lite"/>
    </source>
</evidence>
<sequence length="1281" mass="140221">MSYFQKRAKELGIDVPETGKVQAGESYFQQRARELGVDLTPSPQSRSEPSQSGSDFFTQRQMELGIIPNPNANQVVEAFKENKPVTAVKNLLSNPTVQRVAGAVQEAGKAQQSRREQELIKQGMPSGVDLLRQGQQQLPEAKPMTRQEWIQSQQDRRKELNPQEGIGGWITRNIGEPLASGIDYIQAYTPGLADFQQGAGNALNIETSTAPKTGGILGKAAELGGNIAGLTTNPAALEQSLLTGPYRAAESLLATRGGQAAQRAVSRGIGRIPKVSEDAASKLAERGLTGAVAGGIQNTAISGVRGETDAGQLARAAFEGVALGAAGDLALSGLGNAVKRGVQAVRQRPLNHEIGSFIKKVETKPEKATGDWYSELFGNQGIGIIAGAKSGKTMIDTHITSRAVAPGSILEKGKQTLMDADQNFVDKFTPAKLIDKRFYDAASDTSRANNLANIAIKDKQIDLEGNVIGDSLADIYGMIPRGQKHIADRYLVLRDSVSRMDRNIRVFGDEPWFPKTSQEAAAEVAKLEERYPWLNKFGEGSNGFTRNEQNLWVRYGLESQEFVDTLRHTNPNYVPMYRQQDAMSLRTKLGRGSSGIAAKSGLSGQRAPVKRAVGSKKKIIDPLQSRIQQQGVTYNALLRNRAMMDLDDIIRANPDRFKGVIELEELSEAELNALNKLKADEGTEGIVDTLNAETAEASQRLKKKATGNGEAVTYMYNGEPRKMRIQDANMLKMIESLSPAQLNPVLQVAEHITRLIKEAATGVLAPIQGTYMFGRDLSIAAAQSKNKVRFLTDVGHAMVSQFGDWLPAFVPGAKNVGNLAREYYRAGGGYERALKGDSHIRSMSADLTKDPILSGRNMLKSVRKHNPFRPLKGFSDALENIPRIAAFAAHMRKTRWDRSSQNVRRAVEEAREATVNWSRSGYHTRSVESVAGYTNAATQGTYRFIKRWKEQPVSAAALVMANAAAMIYAYEKFKNDPDYQNRREETTSVPYAKTADGKFRVFQIDPTEAFVARQVLDFYKWAADGEKMPSGKKMVQQGLNAYLPSLASGPLSAFTTEGKAVDLKTAGVKTLGSTVLEPLSAWATSKDYGGRDIVPREYQGDPTKFQFNETTSAAGKWAAEHLGMDAFTFDYLGRKFLGDVGKIGLPATSEAGRGDVVGTIEEGILSRLKALEDPVMVNRIADDFYGYVDSVGMAKTANDRNSVPLPGYYQTVYDEVTSQKKDSLSKRISGLNAEKKAIQRDTTLNSKQRSEKLRETQVQINLLRIQGIQRMEELGVPKRKG</sequence>
<evidence type="ECO:0000313" key="4">
    <source>
        <dbReference type="Proteomes" id="UP001057877"/>
    </source>
</evidence>
<dbReference type="RefSeq" id="WP_258387286.1">
    <property type="nucleotide sequence ID" value="NZ_CP091430.1"/>
</dbReference>
<feature type="region of interest" description="Disordered" evidence="1">
    <location>
        <begin position="32"/>
        <end position="54"/>
    </location>
</feature>
<evidence type="ECO:0000313" key="3">
    <source>
        <dbReference type="EMBL" id="UVI31222.1"/>
    </source>
</evidence>